<keyword evidence="4 12" id="KW-0479">Metal-binding</keyword>
<dbReference type="InterPro" id="IPR050105">
    <property type="entry name" value="MoCo_biosynth_MoaA/MoaC"/>
</dbReference>
<evidence type="ECO:0000256" key="8">
    <source>
        <dbReference type="ARBA" id="ARBA00023134"/>
    </source>
</evidence>
<feature type="binding site" evidence="12">
    <location>
        <position position="29"/>
    </location>
    <ligand>
        <name>[4Fe-4S] cluster</name>
        <dbReference type="ChEBI" id="CHEBI:49883"/>
        <label>1</label>
        <note>4Fe-4S-S-AdoMet</note>
    </ligand>
</feature>
<feature type="binding site" evidence="12">
    <location>
        <position position="199"/>
    </location>
    <ligand>
        <name>S-adenosyl-L-methionine</name>
        <dbReference type="ChEBI" id="CHEBI:59789"/>
    </ligand>
</feature>
<dbReference type="GO" id="GO:0061798">
    <property type="term" value="F:GTP 3',8'-cyclase activity"/>
    <property type="evidence" value="ECO:0007669"/>
    <property type="project" value="UniProtKB-UniRule"/>
</dbReference>
<protein>
    <recommendedName>
        <fullName evidence="1 12">GTP 3',8-cyclase</fullName>
        <ecNumber evidence="1 12">4.1.99.22</ecNumber>
    </recommendedName>
    <alternativeName>
        <fullName evidence="12">Molybdenum cofactor biosynthesis protein A</fullName>
    </alternativeName>
</protein>
<keyword evidence="5 12" id="KW-0547">Nucleotide-binding</keyword>
<dbReference type="Gene3D" id="3.20.20.70">
    <property type="entry name" value="Aldolase class I"/>
    <property type="match status" value="1"/>
</dbReference>
<comment type="subunit">
    <text evidence="12">Monomer and homodimer.</text>
</comment>
<comment type="similarity">
    <text evidence="12">Belongs to the radical SAM superfamily. MoaA family.</text>
</comment>
<dbReference type="HAMAP" id="MF_01225_B">
    <property type="entry name" value="MoaA_B"/>
    <property type="match status" value="1"/>
</dbReference>
<name>A0A1S2L6C3_9BACI</name>
<comment type="catalytic activity">
    <reaction evidence="11 12">
        <text>GTP + AH2 + S-adenosyl-L-methionine = (8S)-3',8-cyclo-7,8-dihydroguanosine 5'-triphosphate + 5'-deoxyadenosine + L-methionine + A + H(+)</text>
        <dbReference type="Rhea" id="RHEA:49576"/>
        <dbReference type="ChEBI" id="CHEBI:13193"/>
        <dbReference type="ChEBI" id="CHEBI:15378"/>
        <dbReference type="ChEBI" id="CHEBI:17319"/>
        <dbReference type="ChEBI" id="CHEBI:17499"/>
        <dbReference type="ChEBI" id="CHEBI:37565"/>
        <dbReference type="ChEBI" id="CHEBI:57844"/>
        <dbReference type="ChEBI" id="CHEBI:59789"/>
        <dbReference type="ChEBI" id="CHEBI:131766"/>
        <dbReference type="EC" id="4.1.99.22"/>
    </reaction>
</comment>
<keyword evidence="10 12" id="KW-0456">Lyase</keyword>
<dbReference type="InterPro" id="IPR013483">
    <property type="entry name" value="MoaA"/>
</dbReference>
<evidence type="ECO:0000313" key="14">
    <source>
        <dbReference type="EMBL" id="OIJ07523.1"/>
    </source>
</evidence>
<evidence type="ECO:0000313" key="16">
    <source>
        <dbReference type="Proteomes" id="UP000180175"/>
    </source>
</evidence>
<dbReference type="SFLD" id="SFLDS00029">
    <property type="entry name" value="Radical_SAM"/>
    <property type="match status" value="1"/>
</dbReference>
<feature type="binding site" evidence="12">
    <location>
        <position position="280"/>
    </location>
    <ligand>
        <name>[4Fe-4S] cluster</name>
        <dbReference type="ChEBI" id="CHEBI:49883"/>
        <label>2</label>
        <note>4Fe-4S-substrate</note>
    </ligand>
</feature>
<feature type="binding site" evidence="12">
    <location>
        <position position="77"/>
    </location>
    <ligand>
        <name>S-adenosyl-L-methionine</name>
        <dbReference type="ChEBI" id="CHEBI:59789"/>
    </ligand>
</feature>
<comment type="cofactor">
    <cofactor evidence="12">
        <name>[4Fe-4S] cluster</name>
        <dbReference type="ChEBI" id="CHEBI:49883"/>
    </cofactor>
    <text evidence="12">Binds 2 [4Fe-4S] clusters. Binds 1 [4Fe-4S] cluster coordinated with 3 cysteines and an exchangeable S-adenosyl-L-methionine and 1 [4Fe-4S] cluster coordinated with 3 cysteines and the GTP-derived substrate.</text>
</comment>
<feature type="binding site" evidence="12">
    <location>
        <position position="31"/>
    </location>
    <ligand>
        <name>S-adenosyl-L-methionine</name>
        <dbReference type="ChEBI" id="CHEBI:59789"/>
    </ligand>
</feature>
<dbReference type="CDD" id="cd21117">
    <property type="entry name" value="Twitch_MoaA"/>
    <property type="match status" value="1"/>
</dbReference>
<dbReference type="EMBL" id="LQXD01000170">
    <property type="protein sequence ID" value="OIJ07523.1"/>
    <property type="molecule type" value="Genomic_DNA"/>
</dbReference>
<feature type="binding site" evidence="12">
    <location>
        <position position="32"/>
    </location>
    <ligand>
        <name>[4Fe-4S] cluster</name>
        <dbReference type="ChEBI" id="CHEBI:49883"/>
        <label>1</label>
        <note>4Fe-4S-S-AdoMet</note>
    </ligand>
</feature>
<dbReference type="SFLD" id="SFLDG01386">
    <property type="entry name" value="main_SPASM_domain-containing"/>
    <property type="match status" value="1"/>
</dbReference>
<evidence type="ECO:0000256" key="10">
    <source>
        <dbReference type="ARBA" id="ARBA00023239"/>
    </source>
</evidence>
<dbReference type="KEGG" id="aia:AWH56_019440"/>
<dbReference type="SFLD" id="SFLDG01383">
    <property type="entry name" value="cyclic_pyranopterin_phosphate"/>
    <property type="match status" value="1"/>
</dbReference>
<evidence type="ECO:0000256" key="5">
    <source>
        <dbReference type="ARBA" id="ARBA00022741"/>
    </source>
</evidence>
<dbReference type="GO" id="GO:0051539">
    <property type="term" value="F:4 iron, 4 sulfur cluster binding"/>
    <property type="evidence" value="ECO:0007669"/>
    <property type="project" value="UniProtKB-UniRule"/>
</dbReference>
<feature type="domain" description="Radical SAM core" evidence="13">
    <location>
        <begin position="9"/>
        <end position="229"/>
    </location>
</feature>
<dbReference type="InterPro" id="IPR058240">
    <property type="entry name" value="rSAM_sf"/>
</dbReference>
<feature type="binding site" evidence="12">
    <location>
        <position position="18"/>
    </location>
    <ligand>
        <name>GTP</name>
        <dbReference type="ChEBI" id="CHEBI:37565"/>
    </ligand>
</feature>
<sequence>MEKKRLLDKLGRPLRDLRISVTDRCNFRCSYCMPAEIFDKDFMFLPKDDVLTFEEIKRLSTLFVKAAGIEKLRITGGEPLVRKDLTRLVRMLSEVEGIKDIAMTTNGALLAKHAKDLKAAGLHRVTISLDSLDDERFRKINGRNIGVAQIFEGIEAAKEAGLGVKLNMVVQRGMNEDDILPMVRHFKDTSIILRFIEFMDVGNTNGWNLDQVVSKKEIFERINKEIPIEPIKPNYEGEVATRFRFKDNGNEIGIISSVTDAFCSSCSRARLSADGKLVTCLFASKGHDLRDLMRSGASDEAMIDRMAEIWTGRHDRYSEERLSNTDKKQIRKIEMSHIGG</sequence>
<evidence type="ECO:0000256" key="2">
    <source>
        <dbReference type="ARBA" id="ARBA00022485"/>
    </source>
</evidence>
<dbReference type="Pfam" id="PF04055">
    <property type="entry name" value="Radical_SAM"/>
    <property type="match status" value="1"/>
</dbReference>
<dbReference type="GO" id="GO:0061799">
    <property type="term" value="F:cyclic pyranopterin monophosphate synthase activity"/>
    <property type="evidence" value="ECO:0007669"/>
    <property type="project" value="TreeGrafter"/>
</dbReference>
<dbReference type="InterPro" id="IPR010505">
    <property type="entry name" value="MoaA_twitch"/>
</dbReference>
<evidence type="ECO:0000256" key="11">
    <source>
        <dbReference type="ARBA" id="ARBA00048697"/>
    </source>
</evidence>
<feature type="binding site" evidence="12">
    <location>
        <position position="128"/>
    </location>
    <ligand>
        <name>S-adenosyl-L-methionine</name>
        <dbReference type="ChEBI" id="CHEBI:59789"/>
    </ligand>
</feature>
<feature type="binding site" evidence="12">
    <location>
        <position position="266"/>
    </location>
    <ligand>
        <name>[4Fe-4S] cluster</name>
        <dbReference type="ChEBI" id="CHEBI:49883"/>
        <label>2</label>
        <note>4Fe-4S-substrate</note>
    </ligand>
</feature>
<evidence type="ECO:0000256" key="4">
    <source>
        <dbReference type="ARBA" id="ARBA00022723"/>
    </source>
</evidence>
<evidence type="ECO:0000256" key="3">
    <source>
        <dbReference type="ARBA" id="ARBA00022691"/>
    </source>
</evidence>
<comment type="pathway">
    <text evidence="12">Cofactor biosynthesis; molybdopterin biosynthesis.</text>
</comment>
<dbReference type="Pfam" id="PF06463">
    <property type="entry name" value="Mob_synth_C"/>
    <property type="match status" value="1"/>
</dbReference>
<accession>A0A1S2L6C3</accession>
<feature type="binding site" evidence="12">
    <location>
        <position position="165"/>
    </location>
    <ligand>
        <name>GTP</name>
        <dbReference type="ChEBI" id="CHEBI:37565"/>
    </ligand>
</feature>
<dbReference type="RefSeq" id="WP_071318804.1">
    <property type="nucleotide sequence ID" value="NZ_CP063356.2"/>
</dbReference>
<dbReference type="Proteomes" id="UP000180175">
    <property type="component" value="Chromosome"/>
</dbReference>
<reference evidence="14 16" key="1">
    <citation type="submission" date="2016-10" db="EMBL/GenBank/DDBJ databases">
        <title>Draft genome sequences of four alkaliphilic bacteria belonging to the Anaerobacillus genus.</title>
        <authorList>
            <person name="Bassil N.M."/>
            <person name="Lloyd J.R."/>
        </authorList>
    </citation>
    <scope>NUCLEOTIDE SEQUENCE [LARGE SCALE GENOMIC DNA]</scope>
    <source>
        <strain evidence="14 16">NB2006</strain>
    </source>
</reference>
<keyword evidence="8 12" id="KW-0342">GTP-binding</keyword>
<proteinExistence type="inferred from homology"/>
<keyword evidence="9 12" id="KW-0501">Molybdenum cofactor biosynthesis</keyword>
<dbReference type="GO" id="GO:0006777">
    <property type="term" value="P:Mo-molybdopterin cofactor biosynthetic process"/>
    <property type="evidence" value="ECO:0007669"/>
    <property type="project" value="UniProtKB-UniRule"/>
</dbReference>
<dbReference type="SFLD" id="SFLDG01067">
    <property type="entry name" value="SPASM/twitch_domain_containing"/>
    <property type="match status" value="1"/>
</dbReference>
<dbReference type="GO" id="GO:0005525">
    <property type="term" value="F:GTP binding"/>
    <property type="evidence" value="ECO:0007669"/>
    <property type="project" value="UniProtKB-UniRule"/>
</dbReference>
<dbReference type="EMBL" id="CP063356">
    <property type="protein sequence ID" value="QOY34872.1"/>
    <property type="molecule type" value="Genomic_DNA"/>
</dbReference>
<reference evidence="15 16" key="3">
    <citation type="journal article" date="2019" name="Int. J. Syst. Evol. Microbiol.">
        <title>Anaerobacillus isosaccharinicus sp. nov., an alkaliphilic bacterium which degrades isosaccharinic acid.</title>
        <authorList>
            <person name="Bassil N.M."/>
            <person name="Lloyd J.R."/>
        </authorList>
    </citation>
    <scope>NUCLEOTIDE SEQUENCE [LARGE SCALE GENOMIC DNA]</scope>
    <source>
        <strain evidence="15 16">NB2006</strain>
    </source>
</reference>
<keyword evidence="3 12" id="KW-0949">S-adenosyl-L-methionine</keyword>
<dbReference type="GO" id="GO:0046872">
    <property type="term" value="F:metal ion binding"/>
    <property type="evidence" value="ECO:0007669"/>
    <property type="project" value="UniProtKB-KW"/>
</dbReference>
<dbReference type="OrthoDB" id="9763993at2"/>
<dbReference type="UniPathway" id="UPA00344"/>
<keyword evidence="6 12" id="KW-0408">Iron</keyword>
<feature type="binding site" evidence="12">
    <location>
        <position position="25"/>
    </location>
    <ligand>
        <name>[4Fe-4S] cluster</name>
        <dbReference type="ChEBI" id="CHEBI:49883"/>
        <label>1</label>
        <note>4Fe-4S-S-AdoMet</note>
    </ligand>
</feature>
<dbReference type="InterPro" id="IPR006638">
    <property type="entry name" value="Elp3/MiaA/NifB-like_rSAM"/>
</dbReference>
<evidence type="ECO:0000256" key="1">
    <source>
        <dbReference type="ARBA" id="ARBA00012167"/>
    </source>
</evidence>
<dbReference type="PROSITE" id="PS51918">
    <property type="entry name" value="RADICAL_SAM"/>
    <property type="match status" value="1"/>
</dbReference>
<dbReference type="PANTHER" id="PTHR22960">
    <property type="entry name" value="MOLYBDOPTERIN COFACTOR SYNTHESIS PROTEIN A"/>
    <property type="match status" value="1"/>
</dbReference>
<dbReference type="CDD" id="cd01335">
    <property type="entry name" value="Radical_SAM"/>
    <property type="match status" value="1"/>
</dbReference>
<keyword evidence="7 12" id="KW-0411">Iron-sulfur</keyword>
<reference evidence="15 16" key="2">
    <citation type="journal article" date="2017" name="Genome Announc.">
        <title>Draft Genome Sequences of Four Alkaliphilic Bacteria Belonging to the Anaerobacillus Genus.</title>
        <authorList>
            <person name="Bassil N.M."/>
            <person name="Lloyd J.R."/>
        </authorList>
    </citation>
    <scope>NUCLEOTIDE SEQUENCE [LARGE SCALE GENOMIC DNA]</scope>
    <source>
        <strain evidence="15 16">NB2006</strain>
    </source>
</reference>
<evidence type="ECO:0000259" key="13">
    <source>
        <dbReference type="PROSITE" id="PS51918"/>
    </source>
</evidence>
<comment type="function">
    <text evidence="12">Catalyzes the cyclization of GTP to (8S)-3',8-cyclo-7,8-dihydroguanosine 5'-triphosphate.</text>
</comment>
<feature type="binding site" evidence="12">
    <location>
        <position position="104"/>
    </location>
    <ligand>
        <name>GTP</name>
        <dbReference type="ChEBI" id="CHEBI:37565"/>
    </ligand>
</feature>
<gene>
    <name evidence="12 15" type="primary">moaA</name>
    <name evidence="15" type="ORF">AWH56_019440</name>
    <name evidence="14" type="ORF">AWH56_20415</name>
</gene>
<keyword evidence="2 12" id="KW-0004">4Fe-4S</keyword>
<evidence type="ECO:0000256" key="6">
    <source>
        <dbReference type="ARBA" id="ARBA00023004"/>
    </source>
</evidence>
<dbReference type="PANTHER" id="PTHR22960:SF0">
    <property type="entry name" value="MOLYBDENUM COFACTOR BIOSYNTHESIS PROTEIN 1"/>
    <property type="match status" value="1"/>
</dbReference>
<dbReference type="SUPFAM" id="SSF102114">
    <property type="entry name" value="Radical SAM enzymes"/>
    <property type="match status" value="1"/>
</dbReference>
<dbReference type="InterPro" id="IPR013785">
    <property type="entry name" value="Aldolase_TIM"/>
</dbReference>
<evidence type="ECO:0000256" key="9">
    <source>
        <dbReference type="ARBA" id="ARBA00023150"/>
    </source>
</evidence>
<feature type="binding site" evidence="12">
    <location>
        <position position="73"/>
    </location>
    <ligand>
        <name>GTP</name>
        <dbReference type="ChEBI" id="CHEBI:37565"/>
    </ligand>
</feature>
<feature type="binding site" evidence="12">
    <location>
        <position position="263"/>
    </location>
    <ligand>
        <name>[4Fe-4S] cluster</name>
        <dbReference type="ChEBI" id="CHEBI:49883"/>
        <label>2</label>
        <note>4Fe-4S-substrate</note>
    </ligand>
</feature>
<reference evidence="15" key="4">
    <citation type="submission" date="2020-10" db="EMBL/GenBank/DDBJ databases">
        <authorList>
            <person name="Bassil N.M."/>
            <person name="Lloyd J.R."/>
        </authorList>
    </citation>
    <scope>NUCLEOTIDE SEQUENCE</scope>
    <source>
        <strain evidence="15">NB2006</strain>
    </source>
</reference>
<dbReference type="PROSITE" id="PS01305">
    <property type="entry name" value="MOAA_NIFB_PQQE"/>
    <property type="match status" value="1"/>
</dbReference>
<dbReference type="SMART" id="SM00729">
    <property type="entry name" value="Elp3"/>
    <property type="match status" value="1"/>
</dbReference>
<dbReference type="GO" id="GO:1904047">
    <property type="term" value="F:S-adenosyl-L-methionine binding"/>
    <property type="evidence" value="ECO:0007669"/>
    <property type="project" value="UniProtKB-UniRule"/>
</dbReference>
<dbReference type="InterPro" id="IPR040064">
    <property type="entry name" value="MoaA-like"/>
</dbReference>
<evidence type="ECO:0000256" key="7">
    <source>
        <dbReference type="ARBA" id="ARBA00023014"/>
    </source>
</evidence>
<dbReference type="NCBIfam" id="TIGR02666">
    <property type="entry name" value="moaA"/>
    <property type="match status" value="1"/>
</dbReference>
<dbReference type="EC" id="4.1.99.22" evidence="1 12"/>
<organism evidence="14 16">
    <name type="scientific">Anaerobacillus isosaccharinicus</name>
    <dbReference type="NCBI Taxonomy" id="1532552"/>
    <lineage>
        <taxon>Bacteria</taxon>
        <taxon>Bacillati</taxon>
        <taxon>Bacillota</taxon>
        <taxon>Bacilli</taxon>
        <taxon>Bacillales</taxon>
        <taxon>Bacillaceae</taxon>
        <taxon>Anaerobacillus</taxon>
    </lineage>
</organism>
<dbReference type="InterPro" id="IPR007197">
    <property type="entry name" value="rSAM"/>
</dbReference>
<feature type="binding site" evidence="12">
    <location>
        <begin position="268"/>
        <end position="270"/>
    </location>
    <ligand>
        <name>GTP</name>
        <dbReference type="ChEBI" id="CHEBI:37565"/>
    </ligand>
</feature>
<keyword evidence="16" id="KW-1185">Reference proteome</keyword>
<evidence type="ECO:0000313" key="15">
    <source>
        <dbReference type="EMBL" id="QOY34872.1"/>
    </source>
</evidence>
<evidence type="ECO:0000256" key="12">
    <source>
        <dbReference type="HAMAP-Rule" id="MF_01225"/>
    </source>
</evidence>
<dbReference type="AlphaFoldDB" id="A0A1S2L6C3"/>
<dbReference type="InterPro" id="IPR000385">
    <property type="entry name" value="MoaA_NifB_PqqE_Fe-S-bd_CS"/>
</dbReference>